<dbReference type="EMBL" id="CP042905">
    <property type="protein sequence ID" value="QEE17929.2"/>
    <property type="molecule type" value="Genomic_DNA"/>
</dbReference>
<dbReference type="KEGG" id="psyt:DSAG12_03767"/>
<reference evidence="5 6" key="2">
    <citation type="journal article" date="2024" name="Int. J. Syst. Evol. Microbiol.">
        <title>Promethearchaeum syntrophicum gen. nov., sp. nov., an anaerobic, obligately syntrophic archaeon, the first isolate of the lineage 'Asgard' archaea, and proposal of the new archaeal phylum Promethearchaeota phyl. nov. and kingdom Promethearchaeati regn. nov.</title>
        <authorList>
            <person name="Imachi H."/>
            <person name="Nobu M.K."/>
            <person name="Kato S."/>
            <person name="Takaki Y."/>
            <person name="Miyazaki M."/>
            <person name="Miyata M."/>
            <person name="Ogawara M."/>
            <person name="Saito Y."/>
            <person name="Sakai S."/>
            <person name="Tahara Y.O."/>
            <person name="Takano Y."/>
            <person name="Tasumi E."/>
            <person name="Uematsu K."/>
            <person name="Yoshimura T."/>
            <person name="Itoh T."/>
            <person name="Ohkuma M."/>
            <person name="Takai K."/>
        </authorList>
    </citation>
    <scope>NUCLEOTIDE SEQUENCE [LARGE SCALE GENOMIC DNA]</scope>
    <source>
        <strain evidence="5 6">MK-D1</strain>
    </source>
</reference>
<keyword evidence="2" id="KW-0812">Transmembrane</keyword>
<dbReference type="Proteomes" id="UP000321408">
    <property type="component" value="Chromosome"/>
</dbReference>
<evidence type="ECO:0000256" key="4">
    <source>
        <dbReference type="ARBA" id="ARBA00023136"/>
    </source>
</evidence>
<dbReference type="Pfam" id="PF01956">
    <property type="entry name" value="EMC3_TMCO1"/>
    <property type="match status" value="1"/>
</dbReference>
<protein>
    <submittedName>
        <fullName evidence="5">EMC3/TMCO1 family protein</fullName>
    </submittedName>
</protein>
<reference evidence="5 6" key="1">
    <citation type="journal article" date="2020" name="Nature">
        <title>Isolation of an archaeon at the prokaryote-eukaryote interface.</title>
        <authorList>
            <person name="Imachi H."/>
            <person name="Nobu M.K."/>
            <person name="Nakahara N."/>
            <person name="Morono Y."/>
            <person name="Ogawara M."/>
            <person name="Takaki Y."/>
            <person name="Takano Y."/>
            <person name="Uematsu K."/>
            <person name="Ikuta T."/>
            <person name="Ito M."/>
            <person name="Matsui Y."/>
            <person name="Miyazaki M."/>
            <person name="Murata K."/>
            <person name="Saito Y."/>
            <person name="Sakai S."/>
            <person name="Song C."/>
            <person name="Tasumi E."/>
            <person name="Yamanaka Y."/>
            <person name="Yamaguchi T."/>
            <person name="Kamagata Y."/>
            <person name="Tamaki H."/>
            <person name="Takai K."/>
        </authorList>
    </citation>
    <scope>NUCLEOTIDE SEQUENCE [LARGE SCALE GENOMIC DNA]</scope>
    <source>
        <strain evidence="5 6">MK-D1</strain>
    </source>
</reference>
<comment type="subcellular location">
    <subcellularLocation>
        <location evidence="1">Membrane</location>
        <topology evidence="1">Multi-pass membrane protein</topology>
    </subcellularLocation>
</comment>
<evidence type="ECO:0000313" key="6">
    <source>
        <dbReference type="Proteomes" id="UP000321408"/>
    </source>
</evidence>
<evidence type="ECO:0000313" key="5">
    <source>
        <dbReference type="EMBL" id="QEE17929.2"/>
    </source>
</evidence>
<sequence>MILAWVDFILWLTTPPVSIWFIFGVSILVSLFSTFLNKVLVDHDKMNRLQEVINNHKKRKKELLQLSEDNPKKYANEYPKWQRRDPSIKKMEQRMSLQKIKPGCFTLLPIFIFFAIIRTMFTLEGSSMQFPVACGSMNPMQEFPVFITSMLQSEMYSVLGNIVIDHGFIGFTGWYMLCSFTVSTIINKIFKVTRSSNGQGMGSMFDAKAQEDLPDPKSLL</sequence>
<evidence type="ECO:0000256" key="3">
    <source>
        <dbReference type="ARBA" id="ARBA00022989"/>
    </source>
</evidence>
<gene>
    <name evidence="5" type="ORF">DSAG12_03767</name>
</gene>
<dbReference type="PANTHER" id="PTHR42198">
    <property type="entry name" value="INTEGRAL MEMBRANE PROTEIN"/>
    <property type="match status" value="1"/>
</dbReference>
<proteinExistence type="predicted"/>
<accession>A0A5B9DF16</accession>
<dbReference type="InterPro" id="IPR002809">
    <property type="entry name" value="EMC3/TMCO1"/>
</dbReference>
<name>A0A5B9DF16_9ARCH</name>
<keyword evidence="4" id="KW-0472">Membrane</keyword>
<dbReference type="GO" id="GO:0016020">
    <property type="term" value="C:membrane"/>
    <property type="evidence" value="ECO:0007669"/>
    <property type="project" value="UniProtKB-SubCell"/>
</dbReference>
<keyword evidence="6" id="KW-1185">Reference proteome</keyword>
<evidence type="ECO:0000256" key="1">
    <source>
        <dbReference type="ARBA" id="ARBA00004141"/>
    </source>
</evidence>
<dbReference type="InterPro" id="IPR038978">
    <property type="entry name" value="MJ0935"/>
</dbReference>
<evidence type="ECO:0000256" key="2">
    <source>
        <dbReference type="ARBA" id="ARBA00022692"/>
    </source>
</evidence>
<dbReference type="SMART" id="SM01415">
    <property type="entry name" value="DUF106"/>
    <property type="match status" value="1"/>
</dbReference>
<organism evidence="5 6">
    <name type="scientific">Promethearchaeum syntrophicum</name>
    <dbReference type="NCBI Taxonomy" id="2594042"/>
    <lineage>
        <taxon>Archaea</taxon>
        <taxon>Promethearchaeati</taxon>
        <taxon>Promethearchaeota</taxon>
        <taxon>Promethearchaeia</taxon>
        <taxon>Promethearchaeales</taxon>
        <taxon>Promethearchaeaceae</taxon>
        <taxon>Promethearchaeum</taxon>
    </lineage>
</organism>
<keyword evidence="3" id="KW-1133">Transmembrane helix</keyword>
<dbReference type="PANTHER" id="PTHR42198:SF1">
    <property type="entry name" value="INTEGRAL MEMBRANE PROTEIN"/>
    <property type="match status" value="1"/>
</dbReference>
<dbReference type="AlphaFoldDB" id="A0A5B9DF16"/>